<proteinExistence type="predicted"/>
<keyword evidence="2" id="KW-1185">Reference proteome</keyword>
<dbReference type="RefSeq" id="WP_014183659.1">
    <property type="nucleotide sequence ID" value="NC_016584.1"/>
</dbReference>
<protein>
    <submittedName>
        <fullName evidence="1">Uncharacterized protein</fullName>
    </submittedName>
</protein>
<evidence type="ECO:0000313" key="1">
    <source>
        <dbReference type="EMBL" id="AET66838.1"/>
    </source>
</evidence>
<dbReference type="HOGENOM" id="CLU_2492781_0_0_9"/>
<name>G7WCT2_DESOD</name>
<organism evidence="1 2">
    <name type="scientific">Desulfosporosinus orientis (strain ATCC 19365 / DSM 765 / NCIMB 8382 / VKM B-1628 / Singapore I)</name>
    <name type="common">Desulfotomaculum orientis</name>
    <dbReference type="NCBI Taxonomy" id="768706"/>
    <lineage>
        <taxon>Bacteria</taxon>
        <taxon>Bacillati</taxon>
        <taxon>Bacillota</taxon>
        <taxon>Clostridia</taxon>
        <taxon>Eubacteriales</taxon>
        <taxon>Desulfitobacteriaceae</taxon>
        <taxon>Desulfosporosinus</taxon>
    </lineage>
</organism>
<sequence>MRVYVKEKIDYLQALAYSIHKGEEREIRQSLEFLLTVVALECDPGQVTTLVNFANSIKFDRELYSDRSEGRNLINFQLTNYNYQLD</sequence>
<dbReference type="KEGG" id="dor:Desor_1171"/>
<dbReference type="EMBL" id="CP003108">
    <property type="protein sequence ID" value="AET66838.1"/>
    <property type="molecule type" value="Genomic_DNA"/>
</dbReference>
<reference evidence="2" key="1">
    <citation type="submission" date="2011-11" db="EMBL/GenBank/DDBJ databases">
        <title>Complete sequence of Desulfosporosinus orientis DSM 765.</title>
        <authorList>
            <person name="Lucas S."/>
            <person name="Han J."/>
            <person name="Lapidus A."/>
            <person name="Cheng J.-F."/>
            <person name="Goodwin L."/>
            <person name="Pitluck S."/>
            <person name="Peters L."/>
            <person name="Ovchinnikova G."/>
            <person name="Teshima H."/>
            <person name="Detter J.C."/>
            <person name="Han C."/>
            <person name="Tapia R."/>
            <person name="Land M."/>
            <person name="Hauser L."/>
            <person name="Kyrpides N."/>
            <person name="Ivanova N."/>
            <person name="Pagani I."/>
            <person name="Pester M."/>
            <person name="Spring S."/>
            <person name="Ollivier B."/>
            <person name="Rattei T."/>
            <person name="Klenk H.-P."/>
            <person name="Wagner M."/>
            <person name="Loy A."/>
            <person name="Woyke T."/>
        </authorList>
    </citation>
    <scope>NUCLEOTIDE SEQUENCE [LARGE SCALE GENOMIC DNA]</scope>
    <source>
        <strain evidence="2">ATCC 19365 / DSM 765 / NCIMB 8382 / VKM B-1628</strain>
    </source>
</reference>
<dbReference type="AlphaFoldDB" id="G7WCT2"/>
<reference evidence="1 2" key="2">
    <citation type="journal article" date="2012" name="J. Bacteriol.">
        <title>Complete genome sequences of Desulfosporosinus orientis DSM765T, Desulfosporosinus youngiae DSM17734T, Desulfosporosinus meridiei DSM13257T, and Desulfosporosinus acidiphilus DSM22704T.</title>
        <authorList>
            <person name="Pester M."/>
            <person name="Brambilla E."/>
            <person name="Alazard D."/>
            <person name="Rattei T."/>
            <person name="Weinmaier T."/>
            <person name="Han J."/>
            <person name="Lucas S."/>
            <person name="Lapidus A."/>
            <person name="Cheng J.F."/>
            <person name="Goodwin L."/>
            <person name="Pitluck S."/>
            <person name="Peters L."/>
            <person name="Ovchinnikova G."/>
            <person name="Teshima H."/>
            <person name="Detter J.C."/>
            <person name="Han C.S."/>
            <person name="Tapia R."/>
            <person name="Land M.L."/>
            <person name="Hauser L."/>
            <person name="Kyrpides N.C."/>
            <person name="Ivanova N.N."/>
            <person name="Pagani I."/>
            <person name="Huntmann M."/>
            <person name="Wei C.L."/>
            <person name="Davenport K.W."/>
            <person name="Daligault H."/>
            <person name="Chain P.S."/>
            <person name="Chen A."/>
            <person name="Mavromatis K."/>
            <person name="Markowitz V."/>
            <person name="Szeto E."/>
            <person name="Mikhailova N."/>
            <person name="Pati A."/>
            <person name="Wagner M."/>
            <person name="Woyke T."/>
            <person name="Ollivier B."/>
            <person name="Klenk H.P."/>
            <person name="Spring S."/>
            <person name="Loy A."/>
        </authorList>
    </citation>
    <scope>NUCLEOTIDE SEQUENCE [LARGE SCALE GENOMIC DNA]</scope>
    <source>
        <strain evidence="2">ATCC 19365 / DSM 765 / NCIMB 8382 / VKM B-1628</strain>
    </source>
</reference>
<accession>G7WCT2</accession>
<evidence type="ECO:0000313" key="2">
    <source>
        <dbReference type="Proteomes" id="UP000006346"/>
    </source>
</evidence>
<dbReference type="OrthoDB" id="2426620at2"/>
<gene>
    <name evidence="1" type="ordered locus">Desor_1171</name>
</gene>
<dbReference type="Proteomes" id="UP000006346">
    <property type="component" value="Chromosome"/>
</dbReference>